<reference evidence="2 3" key="1">
    <citation type="submission" date="2024-04" db="EMBL/GenBank/DDBJ databases">
        <title>Tritrichomonas musculus Genome.</title>
        <authorList>
            <person name="Alves-Ferreira E."/>
            <person name="Grigg M."/>
            <person name="Lorenzi H."/>
            <person name="Galac M."/>
        </authorList>
    </citation>
    <scope>NUCLEOTIDE SEQUENCE [LARGE SCALE GENOMIC DNA]</scope>
    <source>
        <strain evidence="2 3">EAF2021</strain>
    </source>
</reference>
<dbReference type="PANTHER" id="PTHR16148">
    <property type="entry name" value="NF-KAPPA-B-REPRESSING FACTOR-RELATED"/>
    <property type="match status" value="1"/>
</dbReference>
<gene>
    <name evidence="2" type="ORF">M9Y10_039116</name>
</gene>
<accession>A0ABR2KAB8</accession>
<keyword evidence="3" id="KW-1185">Reference proteome</keyword>
<dbReference type="EMBL" id="JAPFFF010000006">
    <property type="protein sequence ID" value="KAK8888056.1"/>
    <property type="molecule type" value="Genomic_DNA"/>
</dbReference>
<evidence type="ECO:0000313" key="2">
    <source>
        <dbReference type="EMBL" id="KAK8888056.1"/>
    </source>
</evidence>
<dbReference type="Proteomes" id="UP001470230">
    <property type="component" value="Unassembled WGS sequence"/>
</dbReference>
<name>A0ABR2KAB8_9EUKA</name>
<comment type="caution">
    <text evidence="2">The sequence shown here is derived from an EMBL/GenBank/DDBJ whole genome shotgun (WGS) entry which is preliminary data.</text>
</comment>
<dbReference type="PANTHER" id="PTHR16148:SF14">
    <property type="entry name" value="MYND-TYPE DOMAIN-CONTAINING PROTEIN"/>
    <property type="match status" value="1"/>
</dbReference>
<feature type="region of interest" description="Disordered" evidence="1">
    <location>
        <begin position="776"/>
        <end position="805"/>
    </location>
</feature>
<sequence>MEIDWNLDPRKISEIPIYQIHFKNLSLENHANTISLRLLVLAHKLALSDIPAFYLDTPLSFQPLNSSNTNLNQSVIIFDIDGKFEQNEIQNLPFWTHLSQWKWIPHKLFTDQIADTFSRALTLRLYYKHIDLHPLYFTSYILIPGGISFFEPFLVQPVPVLRQGSIQIRTVLQSGLDCIPNPRNPPPAGSFILFPPNEHPLLINSLEPPNLLTAMTIDKKTITIDTSFEKFVYLTNPSLIIPKFFEDDNDSSLSSSVNTNNINLNNYNINSNINPNIKIDNEKEDVPLCQFSNVQLFNYTEKDIENYFISKFSNENSFEFGHAEKEKTTDNINQNDNDLRIRSNKNDETNSNISFLEDTLPNAKQIITEMIPSTNMMERQIILSCIGVKGTFPSKRSYLTCIKANFLSYYRFDFGFSTVNPPSFMKRFGQTSRVSCKKLGIPYILLNKNGDKYEEQADRALSLWESERFMPISGPKDAHYVVFAMNTVNMDSVKDFMSQLTNVYANCGFGALTPYPRKDFIMSVPLNDIRQTLMDYFDPLTEFQQYPVITFIVAPPIFSASFKPHSIVNYIRPNALDTATLEEVKTLAFVVYSRIRVFTPQPTGMIEPLAQQEVGVVLFGFRYQPPFLLSRTAKSSTNNDGELNLGFDSVVSQTSIDDQPMELHVAWDPTTSLSVWIDGIGSILHFLPAEHVMSISNFIEKAKQVLKVKTKFTVTILGEGISTTLYAECDNGLPPDVEIYSVSPSPSVSAHFDEDFADDVVIFEQPEQCYEVPKRDNLSTSNPTSFNQHQQPHHQNQMHNMNSNDFNNNNNTIFYGFDGFDNFDGFDDFRNGFDRPNNMNLNMNHNSNNNDDCFVPPSVTCYVMSKYQPPYMVSIYRNGNDQQLLKYVTKVSHLSWLSVKPGDEKRTISYPPHICALLRKNDCRCLTISRFEFLPSQEKI</sequence>
<proteinExistence type="predicted"/>
<evidence type="ECO:0000256" key="1">
    <source>
        <dbReference type="SAM" id="MobiDB-lite"/>
    </source>
</evidence>
<feature type="compositionally biased region" description="Low complexity" evidence="1">
    <location>
        <begin position="787"/>
        <end position="805"/>
    </location>
</feature>
<organism evidence="2 3">
    <name type="scientific">Tritrichomonas musculus</name>
    <dbReference type="NCBI Taxonomy" id="1915356"/>
    <lineage>
        <taxon>Eukaryota</taxon>
        <taxon>Metamonada</taxon>
        <taxon>Parabasalia</taxon>
        <taxon>Tritrichomonadida</taxon>
        <taxon>Tritrichomonadidae</taxon>
        <taxon>Tritrichomonas</taxon>
    </lineage>
</organism>
<evidence type="ECO:0000313" key="3">
    <source>
        <dbReference type="Proteomes" id="UP001470230"/>
    </source>
</evidence>
<protein>
    <submittedName>
        <fullName evidence="2">Uncharacterized protein</fullName>
    </submittedName>
</protein>